<keyword evidence="1" id="KW-0479">Metal-binding</keyword>
<dbReference type="InterPro" id="IPR045087">
    <property type="entry name" value="Cu-oxidase_fam"/>
</dbReference>
<dbReference type="PANTHER" id="PTHR11709">
    <property type="entry name" value="MULTI-COPPER OXIDASE"/>
    <property type="match status" value="1"/>
</dbReference>
<keyword evidence="4" id="KW-0732">Signal</keyword>
<evidence type="ECO:0000259" key="6">
    <source>
        <dbReference type="Pfam" id="PF07731"/>
    </source>
</evidence>
<dbReference type="PROSITE" id="PS00080">
    <property type="entry name" value="MULTICOPPER_OXIDASE2"/>
    <property type="match status" value="1"/>
</dbReference>
<dbReference type="RefSeq" id="WP_111458587.1">
    <property type="nucleotide sequence ID" value="NZ_QFYP01000001.1"/>
</dbReference>
<evidence type="ECO:0000256" key="3">
    <source>
        <dbReference type="SAM" id="MobiDB-lite"/>
    </source>
</evidence>
<dbReference type="InterPro" id="IPR011706">
    <property type="entry name" value="Cu-oxidase_C"/>
</dbReference>
<dbReference type="PANTHER" id="PTHR11709:SF2">
    <property type="entry name" value="MULTICOPPER OXIDASE LPR1"/>
    <property type="match status" value="1"/>
</dbReference>
<evidence type="ECO:0000313" key="8">
    <source>
        <dbReference type="EMBL" id="RAK61295.1"/>
    </source>
</evidence>
<feature type="compositionally biased region" description="Basic and acidic residues" evidence="3">
    <location>
        <begin position="521"/>
        <end position="531"/>
    </location>
</feature>
<evidence type="ECO:0000313" key="9">
    <source>
        <dbReference type="Proteomes" id="UP000249842"/>
    </source>
</evidence>
<dbReference type="Proteomes" id="UP000249842">
    <property type="component" value="Unassembled WGS sequence"/>
</dbReference>
<dbReference type="InterPro" id="IPR008972">
    <property type="entry name" value="Cupredoxin"/>
</dbReference>
<dbReference type="InterPro" id="IPR011707">
    <property type="entry name" value="Cu-oxidase-like_N"/>
</dbReference>
<dbReference type="OrthoDB" id="9757546at2"/>
<dbReference type="GO" id="GO:0005507">
    <property type="term" value="F:copper ion binding"/>
    <property type="evidence" value="ECO:0007669"/>
    <property type="project" value="InterPro"/>
</dbReference>
<organism evidence="8 9">
    <name type="scientific">Phenylobacterium hankyongense</name>
    <dbReference type="NCBI Taxonomy" id="1813876"/>
    <lineage>
        <taxon>Bacteria</taxon>
        <taxon>Pseudomonadati</taxon>
        <taxon>Pseudomonadota</taxon>
        <taxon>Alphaproteobacteria</taxon>
        <taxon>Caulobacterales</taxon>
        <taxon>Caulobacteraceae</taxon>
        <taxon>Phenylobacterium</taxon>
    </lineage>
</organism>
<dbReference type="Gene3D" id="2.60.40.420">
    <property type="entry name" value="Cupredoxins - blue copper proteins"/>
    <property type="match status" value="3"/>
</dbReference>
<evidence type="ECO:0000256" key="1">
    <source>
        <dbReference type="ARBA" id="ARBA00022723"/>
    </source>
</evidence>
<dbReference type="InterPro" id="IPR002355">
    <property type="entry name" value="Cu_oxidase_Cu_BS"/>
</dbReference>
<dbReference type="PROSITE" id="PS51257">
    <property type="entry name" value="PROKAR_LIPOPROTEIN"/>
    <property type="match status" value="1"/>
</dbReference>
<dbReference type="Pfam" id="PF00394">
    <property type="entry name" value="Cu-oxidase"/>
    <property type="match status" value="1"/>
</dbReference>
<feature type="chain" id="PRO_5016282179" evidence="4">
    <location>
        <begin position="25"/>
        <end position="531"/>
    </location>
</feature>
<dbReference type="PROSITE" id="PS00079">
    <property type="entry name" value="MULTICOPPER_OXIDASE1"/>
    <property type="match status" value="1"/>
</dbReference>
<evidence type="ECO:0000256" key="2">
    <source>
        <dbReference type="ARBA" id="ARBA00023002"/>
    </source>
</evidence>
<evidence type="ECO:0000259" key="7">
    <source>
        <dbReference type="Pfam" id="PF07732"/>
    </source>
</evidence>
<proteinExistence type="predicted"/>
<feature type="domain" description="Plastocyanin-like" evidence="7">
    <location>
        <begin position="78"/>
        <end position="180"/>
    </location>
</feature>
<accession>A0A328B406</accession>
<feature type="domain" description="Plastocyanin-like" evidence="6">
    <location>
        <begin position="373"/>
        <end position="480"/>
    </location>
</feature>
<sequence length="531" mass="58118">MKVLISSALLAVVLACGGLDRACAGQFDTLLGIRTNPSASDATAPLTTPLEYRSQNGELNVTLEARETPVRLGKDLIHGATYNGVYGGPVLRLNPGDVLHLRLINHLPQATNMHFHGLAVSPQGHGDNAMHMVGPGETWDYVIPIPKDHPPGVYWFHTHAHSFAERQLMGGLSGTLVIEGFQDEVPATKPLKERLFALKEFSPNPKGDLNRVPKPFNRDIKTINGQLMPRVDIQPGETQLWRFSDQTANTYFRLRLEGHDFTVVGRDSQPVVQPERVQELMIGPSQRADVLVTAGPAGPYKLISETTSTGPVGDIFPAQNMALMVSARDPARPPPAPLGPIEVSQTATKPIPGDRIDAQRTIIFSEDPVTGLFFINHATFDHTRVDLKVPLGSIEEWTVRNASEELHTFHIHQVKFQVISLNGKPVPFDGLVDTVNVPIHGELKIRLAFTDPKIVGRFMYHCHILEHEDKGMMAQIEVYDPKVGPMPDGDMDMSMPGMDHRGAGADRASPVAAADMPASATDRENAHASQH</sequence>
<feature type="region of interest" description="Disordered" evidence="3">
    <location>
        <begin position="496"/>
        <end position="531"/>
    </location>
</feature>
<dbReference type="GO" id="GO:0016491">
    <property type="term" value="F:oxidoreductase activity"/>
    <property type="evidence" value="ECO:0007669"/>
    <property type="project" value="UniProtKB-KW"/>
</dbReference>
<protein>
    <submittedName>
        <fullName evidence="8">Multicopper oxidase family protein</fullName>
    </submittedName>
</protein>
<gene>
    <name evidence="8" type="ORF">DJ021_16550</name>
</gene>
<keyword evidence="2" id="KW-0560">Oxidoreductase</keyword>
<evidence type="ECO:0000256" key="4">
    <source>
        <dbReference type="SAM" id="SignalP"/>
    </source>
</evidence>
<dbReference type="SUPFAM" id="SSF49503">
    <property type="entry name" value="Cupredoxins"/>
    <property type="match status" value="3"/>
</dbReference>
<feature type="domain" description="Plastocyanin-like" evidence="5">
    <location>
        <begin position="222"/>
        <end position="304"/>
    </location>
</feature>
<dbReference type="Pfam" id="PF07732">
    <property type="entry name" value="Cu-oxidase_3"/>
    <property type="match status" value="1"/>
</dbReference>
<comment type="caution">
    <text evidence="8">The sequence shown here is derived from an EMBL/GenBank/DDBJ whole genome shotgun (WGS) entry which is preliminary data.</text>
</comment>
<dbReference type="EMBL" id="QFYP01000001">
    <property type="protein sequence ID" value="RAK61295.1"/>
    <property type="molecule type" value="Genomic_DNA"/>
</dbReference>
<dbReference type="AlphaFoldDB" id="A0A328B406"/>
<dbReference type="CDD" id="cd13853">
    <property type="entry name" value="CuRO_1_Tth-MCO_like"/>
    <property type="match status" value="1"/>
</dbReference>
<reference evidence="9" key="1">
    <citation type="submission" date="2018-05" db="EMBL/GenBank/DDBJ databases">
        <authorList>
            <person name="Li X."/>
        </authorList>
    </citation>
    <scope>NUCLEOTIDE SEQUENCE [LARGE SCALE GENOMIC DNA]</scope>
    <source>
        <strain evidence="9">HKS-05</strain>
    </source>
</reference>
<keyword evidence="9" id="KW-1185">Reference proteome</keyword>
<feature type="signal peptide" evidence="4">
    <location>
        <begin position="1"/>
        <end position="24"/>
    </location>
</feature>
<evidence type="ECO:0000259" key="5">
    <source>
        <dbReference type="Pfam" id="PF00394"/>
    </source>
</evidence>
<dbReference type="InterPro" id="IPR001117">
    <property type="entry name" value="Cu-oxidase_2nd"/>
</dbReference>
<name>A0A328B406_9CAUL</name>
<dbReference type="CDD" id="cd13900">
    <property type="entry name" value="CuRO_3_Tth-MCO_like"/>
    <property type="match status" value="1"/>
</dbReference>
<dbReference type="Pfam" id="PF07731">
    <property type="entry name" value="Cu-oxidase_2"/>
    <property type="match status" value="1"/>
</dbReference>
<dbReference type="InterPro" id="IPR033138">
    <property type="entry name" value="Cu_oxidase_CS"/>
</dbReference>